<dbReference type="PROSITE" id="PS51352">
    <property type="entry name" value="THIOREDOXIN_2"/>
    <property type="match status" value="1"/>
</dbReference>
<protein>
    <submittedName>
        <fullName evidence="3">TlpA family protein disulfide reductase</fullName>
    </submittedName>
</protein>
<dbReference type="PANTHER" id="PTHR42852:SF17">
    <property type="entry name" value="THIOREDOXIN-LIKE PROTEIN HI_1115"/>
    <property type="match status" value="1"/>
</dbReference>
<dbReference type="InterPro" id="IPR013766">
    <property type="entry name" value="Thioredoxin_domain"/>
</dbReference>
<organism evidence="3 4">
    <name type="scientific">Candidatus Paraprevotella stercoravium</name>
    <dbReference type="NCBI Taxonomy" id="2838725"/>
    <lineage>
        <taxon>Bacteria</taxon>
        <taxon>Pseudomonadati</taxon>
        <taxon>Bacteroidota</taxon>
        <taxon>Bacteroidia</taxon>
        <taxon>Bacteroidales</taxon>
        <taxon>Prevotellaceae</taxon>
        <taxon>Paraprevotella</taxon>
    </lineage>
</organism>
<dbReference type="PANTHER" id="PTHR42852">
    <property type="entry name" value="THIOL:DISULFIDE INTERCHANGE PROTEIN DSBE"/>
    <property type="match status" value="1"/>
</dbReference>
<dbReference type="InterPro" id="IPR050553">
    <property type="entry name" value="Thioredoxin_ResA/DsbE_sf"/>
</dbReference>
<dbReference type="PROSITE" id="PS51257">
    <property type="entry name" value="PROKAR_LIPOPROTEIN"/>
    <property type="match status" value="1"/>
</dbReference>
<reference evidence="3" key="1">
    <citation type="journal article" date="2021" name="PeerJ">
        <title>Extensive microbial diversity within the chicken gut microbiome revealed by metagenomics and culture.</title>
        <authorList>
            <person name="Gilroy R."/>
            <person name="Ravi A."/>
            <person name="Getino M."/>
            <person name="Pursley I."/>
            <person name="Horton D.L."/>
            <person name="Alikhan N.F."/>
            <person name="Baker D."/>
            <person name="Gharbi K."/>
            <person name="Hall N."/>
            <person name="Watson M."/>
            <person name="Adriaenssens E.M."/>
            <person name="Foster-Nyarko E."/>
            <person name="Jarju S."/>
            <person name="Secka A."/>
            <person name="Antonio M."/>
            <person name="Oren A."/>
            <person name="Chaudhuri R.R."/>
            <person name="La Ragione R."/>
            <person name="Hildebrand F."/>
            <person name="Pallen M.J."/>
        </authorList>
    </citation>
    <scope>NUCLEOTIDE SEQUENCE</scope>
    <source>
        <strain evidence="3">G3-2149</strain>
    </source>
</reference>
<sequence length="195" mass="22824">MKKQFLFLCLYSIMFLTSCISEPMEFTNTGSKLSIGDTIPEFQVITLDQDTLTQDSHQEKTLVLVFFHTACSDCQKELPVIEQVYRDCRQDSLWQLICIGREEKATAVKQYWQQHQFTMPVSPQETRIVYDRFAYNGVPMLYIIDARNIIRAVYSDQKMASYEELKEWILKVNEENQKDKESASFFRAKSLTSPL</sequence>
<dbReference type="CDD" id="cd02966">
    <property type="entry name" value="TlpA_like_family"/>
    <property type="match status" value="1"/>
</dbReference>
<feature type="chain" id="PRO_5038693706" evidence="1">
    <location>
        <begin position="21"/>
        <end position="195"/>
    </location>
</feature>
<reference evidence="3" key="2">
    <citation type="submission" date="2021-04" db="EMBL/GenBank/DDBJ databases">
        <authorList>
            <person name="Gilroy R."/>
        </authorList>
    </citation>
    <scope>NUCLEOTIDE SEQUENCE</scope>
    <source>
        <strain evidence="3">G3-2149</strain>
    </source>
</reference>
<dbReference type="GO" id="GO:0016209">
    <property type="term" value="F:antioxidant activity"/>
    <property type="evidence" value="ECO:0007669"/>
    <property type="project" value="InterPro"/>
</dbReference>
<feature type="signal peptide" evidence="1">
    <location>
        <begin position="1"/>
        <end position="20"/>
    </location>
</feature>
<gene>
    <name evidence="3" type="ORF">H9789_01385</name>
</gene>
<name>A0A9E2L599_9BACT</name>
<dbReference type="Pfam" id="PF00578">
    <property type="entry name" value="AhpC-TSA"/>
    <property type="match status" value="1"/>
</dbReference>
<dbReference type="EMBL" id="JAHLFU010000024">
    <property type="protein sequence ID" value="MBU3852482.1"/>
    <property type="molecule type" value="Genomic_DNA"/>
</dbReference>
<comment type="caution">
    <text evidence="3">The sequence shown here is derived from an EMBL/GenBank/DDBJ whole genome shotgun (WGS) entry which is preliminary data.</text>
</comment>
<accession>A0A9E2L599</accession>
<dbReference type="GO" id="GO:0016491">
    <property type="term" value="F:oxidoreductase activity"/>
    <property type="evidence" value="ECO:0007669"/>
    <property type="project" value="InterPro"/>
</dbReference>
<evidence type="ECO:0000313" key="4">
    <source>
        <dbReference type="Proteomes" id="UP000823865"/>
    </source>
</evidence>
<dbReference type="SUPFAM" id="SSF52833">
    <property type="entry name" value="Thioredoxin-like"/>
    <property type="match status" value="1"/>
</dbReference>
<evidence type="ECO:0000259" key="2">
    <source>
        <dbReference type="PROSITE" id="PS51352"/>
    </source>
</evidence>
<dbReference type="Gene3D" id="3.40.30.10">
    <property type="entry name" value="Glutaredoxin"/>
    <property type="match status" value="1"/>
</dbReference>
<dbReference type="Proteomes" id="UP000823865">
    <property type="component" value="Unassembled WGS sequence"/>
</dbReference>
<keyword evidence="1" id="KW-0732">Signal</keyword>
<dbReference type="InterPro" id="IPR036249">
    <property type="entry name" value="Thioredoxin-like_sf"/>
</dbReference>
<proteinExistence type="predicted"/>
<dbReference type="AlphaFoldDB" id="A0A9E2L599"/>
<evidence type="ECO:0000256" key="1">
    <source>
        <dbReference type="SAM" id="SignalP"/>
    </source>
</evidence>
<evidence type="ECO:0000313" key="3">
    <source>
        <dbReference type="EMBL" id="MBU3852482.1"/>
    </source>
</evidence>
<dbReference type="InterPro" id="IPR000866">
    <property type="entry name" value="AhpC/TSA"/>
</dbReference>
<feature type="domain" description="Thioredoxin" evidence="2">
    <location>
        <begin position="33"/>
        <end position="174"/>
    </location>
</feature>